<proteinExistence type="predicted"/>
<reference evidence="6 7" key="1">
    <citation type="submission" date="2019-09" db="EMBL/GenBank/DDBJ databases">
        <title>Nocardioides panacisoli sp. nov., isolated from the soil of a ginseng field.</title>
        <authorList>
            <person name="Cho C."/>
        </authorList>
    </citation>
    <scope>NUCLEOTIDE SEQUENCE [LARGE SCALE GENOMIC DNA]</scope>
    <source>
        <strain evidence="6 7">BN140041</strain>
    </source>
</reference>
<keyword evidence="3 6" id="KW-0418">Kinase</keyword>
<dbReference type="SUPFAM" id="SSF56112">
    <property type="entry name" value="Protein kinase-like (PK-like)"/>
    <property type="match status" value="1"/>
</dbReference>
<dbReference type="Pfam" id="PF00069">
    <property type="entry name" value="Pkinase"/>
    <property type="match status" value="1"/>
</dbReference>
<comment type="caution">
    <text evidence="6">The sequence shown here is derived from an EMBL/GenBank/DDBJ whole genome shotgun (WGS) entry which is preliminary data.</text>
</comment>
<dbReference type="AlphaFoldDB" id="A0A5B1M1D6"/>
<dbReference type="EMBL" id="VUJW01000006">
    <property type="protein sequence ID" value="KAA1426732.1"/>
    <property type="molecule type" value="Genomic_DNA"/>
</dbReference>
<evidence type="ECO:0000313" key="6">
    <source>
        <dbReference type="EMBL" id="KAA1426732.1"/>
    </source>
</evidence>
<dbReference type="Gene3D" id="1.10.510.10">
    <property type="entry name" value="Transferase(Phosphotransferase) domain 1"/>
    <property type="match status" value="1"/>
</dbReference>
<accession>A0A5B1M1D6</accession>
<keyword evidence="2" id="KW-0547">Nucleotide-binding</keyword>
<evidence type="ECO:0000256" key="4">
    <source>
        <dbReference type="ARBA" id="ARBA00022840"/>
    </source>
</evidence>
<dbReference type="InterPro" id="IPR050538">
    <property type="entry name" value="MAP_kinase_kinase_kinase"/>
</dbReference>
<dbReference type="RefSeq" id="WP_149750763.1">
    <property type="nucleotide sequence ID" value="NZ_VUJW01000006.1"/>
</dbReference>
<sequence>MSDHLVAEGTLTLPYGVVRTLHYGGGEVRLYRNLITQTRQVGKRISRLGREGTLAATEATLLREIDHPNVADIYDVAEVAGSDPTLAIIEMTMPYYEQGSTFDAMERGVRFRTSVGRDLAIRALRGVAHLHDVHQVLHRDLKTPNLLLSGDGSLVKVGDLGEAVRMDDRREAPPLLSPGFWTPPETFTGYPHSVSSDLYSMGMSIGEILSGPIPYDSYDVETVASRLAAGRPAIMPRHAVFAPHVPDSLRRIVRKATRPTPDGRYQSAAEMITALNRARFVDWEWPTYADDSVEYLGTWNGQDLRVRGRRMRNGTWRYETERHYASGWREIAALRADGPTRDQAAELAFRQIDRVLVRV</sequence>
<dbReference type="Proteomes" id="UP000324351">
    <property type="component" value="Unassembled WGS sequence"/>
</dbReference>
<dbReference type="InterPro" id="IPR008271">
    <property type="entry name" value="Ser/Thr_kinase_AS"/>
</dbReference>
<keyword evidence="7" id="KW-1185">Reference proteome</keyword>
<dbReference type="PANTHER" id="PTHR48016">
    <property type="entry name" value="MAP KINASE KINASE KINASE SSK2-RELATED-RELATED"/>
    <property type="match status" value="1"/>
</dbReference>
<evidence type="ECO:0000256" key="1">
    <source>
        <dbReference type="ARBA" id="ARBA00022679"/>
    </source>
</evidence>
<dbReference type="PANTHER" id="PTHR48016:SF56">
    <property type="entry name" value="MAPKK KINASE"/>
    <property type="match status" value="1"/>
</dbReference>
<evidence type="ECO:0000259" key="5">
    <source>
        <dbReference type="PROSITE" id="PS50011"/>
    </source>
</evidence>
<evidence type="ECO:0000256" key="3">
    <source>
        <dbReference type="ARBA" id="ARBA00022777"/>
    </source>
</evidence>
<reference evidence="6 7" key="2">
    <citation type="submission" date="2019-09" db="EMBL/GenBank/DDBJ databases">
        <authorList>
            <person name="Jin C."/>
        </authorList>
    </citation>
    <scope>NUCLEOTIDE SEQUENCE [LARGE SCALE GENOMIC DNA]</scope>
    <source>
        <strain evidence="6 7">BN140041</strain>
    </source>
</reference>
<dbReference type="PROSITE" id="PS00108">
    <property type="entry name" value="PROTEIN_KINASE_ST"/>
    <property type="match status" value="1"/>
</dbReference>
<dbReference type="PROSITE" id="PS50011">
    <property type="entry name" value="PROTEIN_KINASE_DOM"/>
    <property type="match status" value="1"/>
</dbReference>
<gene>
    <name evidence="6" type="ORF">F0U47_12210</name>
</gene>
<dbReference type="GO" id="GO:0005524">
    <property type="term" value="F:ATP binding"/>
    <property type="evidence" value="ECO:0007669"/>
    <property type="project" value="UniProtKB-KW"/>
</dbReference>
<feature type="domain" description="Protein kinase" evidence="5">
    <location>
        <begin position="15"/>
        <end position="281"/>
    </location>
</feature>
<name>A0A5B1M1D6_9ACTN</name>
<evidence type="ECO:0000313" key="7">
    <source>
        <dbReference type="Proteomes" id="UP000324351"/>
    </source>
</evidence>
<evidence type="ECO:0000256" key="2">
    <source>
        <dbReference type="ARBA" id="ARBA00022741"/>
    </source>
</evidence>
<protein>
    <submittedName>
        <fullName evidence="6">Protein kinase</fullName>
    </submittedName>
</protein>
<dbReference type="SMART" id="SM00220">
    <property type="entry name" value="S_TKc"/>
    <property type="match status" value="1"/>
</dbReference>
<dbReference type="GO" id="GO:0004672">
    <property type="term" value="F:protein kinase activity"/>
    <property type="evidence" value="ECO:0007669"/>
    <property type="project" value="InterPro"/>
</dbReference>
<keyword evidence="1" id="KW-0808">Transferase</keyword>
<dbReference type="InterPro" id="IPR000719">
    <property type="entry name" value="Prot_kinase_dom"/>
</dbReference>
<organism evidence="6 7">
    <name type="scientific">Nocardioides antri</name>
    <dbReference type="NCBI Taxonomy" id="2607659"/>
    <lineage>
        <taxon>Bacteria</taxon>
        <taxon>Bacillati</taxon>
        <taxon>Actinomycetota</taxon>
        <taxon>Actinomycetes</taxon>
        <taxon>Propionibacteriales</taxon>
        <taxon>Nocardioidaceae</taxon>
        <taxon>Nocardioides</taxon>
    </lineage>
</organism>
<keyword evidence="4" id="KW-0067">ATP-binding</keyword>
<dbReference type="InterPro" id="IPR011009">
    <property type="entry name" value="Kinase-like_dom_sf"/>
</dbReference>